<dbReference type="PRINTS" id="PR00364">
    <property type="entry name" value="DISEASERSIST"/>
</dbReference>
<dbReference type="Pfam" id="PF23282">
    <property type="entry name" value="WHD_ROQ1"/>
    <property type="match status" value="1"/>
</dbReference>
<accession>A0A059CSU7</accession>
<dbReference type="InterPro" id="IPR027417">
    <property type="entry name" value="P-loop_NTPase"/>
</dbReference>
<dbReference type="InterPro" id="IPR042197">
    <property type="entry name" value="Apaf_helical"/>
</dbReference>
<dbReference type="Gene3D" id="1.10.8.430">
    <property type="entry name" value="Helical domain of apoptotic protease-activating factors"/>
    <property type="match status" value="2"/>
</dbReference>
<dbReference type="SUPFAM" id="SSF52047">
    <property type="entry name" value="RNI-like"/>
    <property type="match status" value="1"/>
</dbReference>
<sequence>MDDEELRVGEEIGGEILRAIDNSQFYIPIFSRNYATSKWCLRELARIVQNASKSEEKKILSIFYDVEPKDVDLKTSLYTTAIKEHKEKHKEFPNEGESWEGKSWEEDLKTVDKIKGWELPKCKNKAERMKLVVKEVLDRLKKKYKIVTEDLVGLDGPVQEVLKLFDVYCNDVRLLGFHGMGGIGKSTLARVIYNKFSNDFGKDCAFLDDIRGMSKKKGLVWLQRKLLTEIVDSTAAENVNDVECGRERIEATLAGKKFLIVLDDVDDKEQIENLIGQDQLHPGTRIIITTRNTSVLKVKEGIMAHATKEMNFEDALQLFKRRASLEGSLVEDFDSLSRDIVSTTGVLPLTIEVVGSLLSGKPKAKWENTLKQLIKIPPTDVQKTLMISYKELNYRQREIFLDIACFFINEDMTNAKVEIDVLFEMSLINIKDNKFWMHDQLRDLGREIVCQESPTILGRRSRLWTKEEVLDLVRTKQRKDKVEAIDLGGSPYFLLETEEIENEEIESEEIERFESLRFLRLSNATLYGDFTDCLPMLKWISWASPLSNCRVANMHLKNLVVLEFFDNDFEDDSKVWDSLKSMEEMEDEAGQQAADMETFGEEILLSLQSMEEMEDEAGQQAADMETSDRNYAIAAVQNVVGIDDRVKNLTDLLEMEVNDEVRIIGIYGTDGIGKTTLAKVVYDRISSCFDSCSFLAEVEETTQSRGIQFLQAKLIGDTLKRDPEDPSFDETMEFFRDIFREMKVLIVVDDVEKQFHLHAIVGDELHWFGPVGALDDGQVFELFCKHAFGMQSSIPDYDGLANRIVNATEKLPLAVEVIGSSLRGKSIQEWEKTEKSMEERMMSSQKTTVGLEEILDICYIELDQQQKDIFLDIACFISGVDARIASYMWPNCYPSSGCILMPLAKIGENNELQMHRVLRRLGKKMSEQEGSGDPTGRKFYIPEKVKTFGSVCYRQNRHLDIQATFFFSIFSQGIISYMYPLARRERKYPFFGWVFGFTASDDYVTLSNVGKENVEALPIDFRAGNFQMMPELRFLKLDNAKVSGNFEGAFASLRWLCWQRCPLDFGAENFLLTELVIPDLSWSKVSEDWRGWSEIKTKKLKVLNLTGCSDLLFTPDFSGYEYLEILILERCSHLVKLDPSIGHLKRLVSPNLKFCSQLNGLPVELGCTTALKELYIDGTSVRQIPISIGNLKQLEILSGLKCFPLTHLPSSICYLAALSELSLDGAKISELPSSLGELLKLRRLSLRDCRYLEKLPYSIGEMGSLEELDISATSISELPDSIRNLKSLEVLRMDSSFIRTFPGEIGESKHGAIPGDIDGLHRLRSLTLGHSSISSLPPQISTISGLHTLDLIQCNEIEELPKLPPSLICLRVSSKRMKTIPLLEDMKELEELCLSDGDPKARRPPSKLPMPESNVKRKSDEQSFSISFPKLRKLELSLSQVIKLKFGLTNIPPLKRLKTLTPPGLSCRDVSELPNKLLAFKLYHSAIEEIEGLEGLEALKRLDISNCKIQNLNGFGQLTSLRSLILSVSLKVLEIIRCKMISQIEGLEKLTSLEKLNISE</sequence>
<dbReference type="Pfam" id="PF01582">
    <property type="entry name" value="TIR"/>
    <property type="match status" value="1"/>
</dbReference>
<dbReference type="InterPro" id="IPR058192">
    <property type="entry name" value="WHD_ROQ1-like"/>
</dbReference>
<evidence type="ECO:0000256" key="4">
    <source>
        <dbReference type="SAM" id="MobiDB-lite"/>
    </source>
</evidence>
<dbReference type="SUPFAM" id="SSF52540">
    <property type="entry name" value="P-loop containing nucleoside triphosphate hydrolases"/>
    <property type="match status" value="2"/>
</dbReference>
<dbReference type="Gene3D" id="3.80.10.10">
    <property type="entry name" value="Ribonuclease Inhibitor"/>
    <property type="match status" value="3"/>
</dbReference>
<dbReference type="InterPro" id="IPR035897">
    <property type="entry name" value="Toll_tir_struct_dom_sf"/>
</dbReference>
<evidence type="ECO:0000256" key="3">
    <source>
        <dbReference type="ARBA" id="ARBA00022821"/>
    </source>
</evidence>
<dbReference type="InterPro" id="IPR002182">
    <property type="entry name" value="NB-ARC"/>
</dbReference>
<dbReference type="SUPFAM" id="SSF46785">
    <property type="entry name" value="Winged helix' DNA-binding domain"/>
    <property type="match status" value="1"/>
</dbReference>
<dbReference type="PROSITE" id="PS50104">
    <property type="entry name" value="TIR"/>
    <property type="match status" value="1"/>
</dbReference>
<feature type="domain" description="TIR" evidence="5">
    <location>
        <begin position="1"/>
        <end position="140"/>
    </location>
</feature>
<dbReference type="OMA" id="ECGRERI"/>
<evidence type="ECO:0000313" key="6">
    <source>
        <dbReference type="EMBL" id="KCW81271.1"/>
    </source>
</evidence>
<dbReference type="Gramene" id="KCW81271">
    <property type="protein sequence ID" value="KCW81271"/>
    <property type="gene ID" value="EUGRSUZ_C02641"/>
</dbReference>
<dbReference type="GO" id="GO:0007165">
    <property type="term" value="P:signal transduction"/>
    <property type="evidence" value="ECO:0007669"/>
    <property type="project" value="InterPro"/>
</dbReference>
<keyword evidence="1" id="KW-0433">Leucine-rich repeat</keyword>
<dbReference type="Pfam" id="PF23598">
    <property type="entry name" value="LRR_14"/>
    <property type="match status" value="1"/>
</dbReference>
<feature type="region of interest" description="Disordered" evidence="4">
    <location>
        <begin position="1395"/>
        <end position="1421"/>
    </location>
</feature>
<keyword evidence="3" id="KW-0611">Plant defense</keyword>
<proteinExistence type="predicted"/>
<reference evidence="6" key="1">
    <citation type="submission" date="2013-07" db="EMBL/GenBank/DDBJ databases">
        <title>The genome of Eucalyptus grandis.</title>
        <authorList>
            <person name="Schmutz J."/>
            <person name="Hayes R."/>
            <person name="Myburg A."/>
            <person name="Tuskan G."/>
            <person name="Grattapaglia D."/>
            <person name="Rokhsar D.S."/>
        </authorList>
    </citation>
    <scope>NUCLEOTIDE SEQUENCE</scope>
    <source>
        <tissue evidence="6">Leaf extractions</tissue>
    </source>
</reference>
<gene>
    <name evidence="6" type="ORF">EUGRSUZ_C02641</name>
</gene>
<dbReference type="Gene3D" id="3.40.50.10140">
    <property type="entry name" value="Toll/interleukin-1 receptor homology (TIR) domain"/>
    <property type="match status" value="1"/>
</dbReference>
<dbReference type="InterPro" id="IPR003591">
    <property type="entry name" value="Leu-rich_rpt_typical-subtyp"/>
</dbReference>
<protein>
    <recommendedName>
        <fullName evidence="5">TIR domain-containing protein</fullName>
    </recommendedName>
</protein>
<dbReference type="GO" id="GO:0051707">
    <property type="term" value="P:response to other organism"/>
    <property type="evidence" value="ECO:0007669"/>
    <property type="project" value="UniProtKB-ARBA"/>
</dbReference>
<name>A0A059CSU7_EUCGR</name>
<dbReference type="InParanoid" id="A0A059CSU7"/>
<dbReference type="InterPro" id="IPR000157">
    <property type="entry name" value="TIR_dom"/>
</dbReference>
<dbReference type="InterPro" id="IPR044974">
    <property type="entry name" value="Disease_R_plants"/>
</dbReference>
<dbReference type="SUPFAM" id="SSF52058">
    <property type="entry name" value="L domain-like"/>
    <property type="match status" value="1"/>
</dbReference>
<dbReference type="SMART" id="SM00255">
    <property type="entry name" value="TIR"/>
    <property type="match status" value="1"/>
</dbReference>
<dbReference type="PANTHER" id="PTHR11017:SF570">
    <property type="entry name" value="DISEASE RESISTANCE PROTEIN (TIR-NBS CLASS)-RELATED"/>
    <property type="match status" value="1"/>
</dbReference>
<dbReference type="InterPro" id="IPR055414">
    <property type="entry name" value="LRR_R13L4/SHOC2-like"/>
</dbReference>
<dbReference type="EMBL" id="KK198755">
    <property type="protein sequence ID" value="KCW81271.1"/>
    <property type="molecule type" value="Genomic_DNA"/>
</dbReference>
<dbReference type="InterPro" id="IPR036390">
    <property type="entry name" value="WH_DNA-bd_sf"/>
</dbReference>
<dbReference type="GO" id="GO:0006952">
    <property type="term" value="P:defense response"/>
    <property type="evidence" value="ECO:0007669"/>
    <property type="project" value="UniProtKB-KW"/>
</dbReference>
<dbReference type="Gene3D" id="3.40.50.300">
    <property type="entry name" value="P-loop containing nucleotide triphosphate hydrolases"/>
    <property type="match status" value="2"/>
</dbReference>
<dbReference type="SUPFAM" id="SSF52200">
    <property type="entry name" value="Toll/Interleukin receptor TIR domain"/>
    <property type="match status" value="1"/>
</dbReference>
<evidence type="ECO:0000256" key="1">
    <source>
        <dbReference type="ARBA" id="ARBA00022614"/>
    </source>
</evidence>
<dbReference type="GO" id="GO:0043531">
    <property type="term" value="F:ADP binding"/>
    <property type="evidence" value="ECO:0007669"/>
    <property type="project" value="InterPro"/>
</dbReference>
<evidence type="ECO:0000259" key="5">
    <source>
        <dbReference type="PROSITE" id="PS50104"/>
    </source>
</evidence>
<dbReference type="SMART" id="SM00369">
    <property type="entry name" value="LRR_TYP"/>
    <property type="match status" value="5"/>
</dbReference>
<dbReference type="Pfam" id="PF00931">
    <property type="entry name" value="NB-ARC"/>
    <property type="match status" value="2"/>
</dbReference>
<evidence type="ECO:0000256" key="2">
    <source>
        <dbReference type="ARBA" id="ARBA00022737"/>
    </source>
</evidence>
<dbReference type="PANTHER" id="PTHR11017">
    <property type="entry name" value="LEUCINE-RICH REPEAT-CONTAINING PROTEIN"/>
    <property type="match status" value="1"/>
</dbReference>
<keyword evidence="2" id="KW-0677">Repeat</keyword>
<dbReference type="InterPro" id="IPR032675">
    <property type="entry name" value="LRR_dom_sf"/>
</dbReference>
<organism evidence="6">
    <name type="scientific">Eucalyptus grandis</name>
    <name type="common">Flooded gum</name>
    <dbReference type="NCBI Taxonomy" id="71139"/>
    <lineage>
        <taxon>Eukaryota</taxon>
        <taxon>Viridiplantae</taxon>
        <taxon>Streptophyta</taxon>
        <taxon>Embryophyta</taxon>
        <taxon>Tracheophyta</taxon>
        <taxon>Spermatophyta</taxon>
        <taxon>Magnoliopsida</taxon>
        <taxon>eudicotyledons</taxon>
        <taxon>Gunneridae</taxon>
        <taxon>Pentapetalae</taxon>
        <taxon>rosids</taxon>
        <taxon>malvids</taxon>
        <taxon>Myrtales</taxon>
        <taxon>Myrtaceae</taxon>
        <taxon>Myrtoideae</taxon>
        <taxon>Eucalypteae</taxon>
        <taxon>Eucalyptus</taxon>
    </lineage>
</organism>